<proteinExistence type="predicted"/>
<evidence type="ECO:0000313" key="2">
    <source>
        <dbReference type="EMBL" id="KAK2646008.1"/>
    </source>
</evidence>
<keyword evidence="3" id="KW-1185">Reference proteome</keyword>
<dbReference type="EMBL" id="JANJYI010000006">
    <property type="protein sequence ID" value="KAK2646008.1"/>
    <property type="molecule type" value="Genomic_DNA"/>
</dbReference>
<evidence type="ECO:0000256" key="1">
    <source>
        <dbReference type="SAM" id="MobiDB-lite"/>
    </source>
</evidence>
<feature type="compositionally biased region" description="Basic and acidic residues" evidence="1">
    <location>
        <begin position="79"/>
        <end position="105"/>
    </location>
</feature>
<feature type="region of interest" description="Disordered" evidence="1">
    <location>
        <begin position="74"/>
        <end position="105"/>
    </location>
</feature>
<dbReference type="AlphaFoldDB" id="A0AAD9WXB1"/>
<reference evidence="2" key="1">
    <citation type="journal article" date="2023" name="Plant J.">
        <title>Genome sequences and population genomics provide insights into the demographic history, inbreeding, and mutation load of two 'living fossil' tree species of Dipteronia.</title>
        <authorList>
            <person name="Feng Y."/>
            <person name="Comes H.P."/>
            <person name="Chen J."/>
            <person name="Zhu S."/>
            <person name="Lu R."/>
            <person name="Zhang X."/>
            <person name="Li P."/>
            <person name="Qiu J."/>
            <person name="Olsen K.M."/>
            <person name="Qiu Y."/>
        </authorList>
    </citation>
    <scope>NUCLEOTIDE SEQUENCE</scope>
    <source>
        <strain evidence="2">KIB01</strain>
    </source>
</reference>
<accession>A0AAD9WXB1</accession>
<sequence>MYQVSFDASTKLGLDVASFYKILRIVLIAGLHSDTVIKEIQNVPYDHSSLIRIRFLVGRMNCIADNRQKMLGKAAGLKSEADPKHQLQKNEVRVDEQEKAGKPTT</sequence>
<comment type="caution">
    <text evidence="2">The sequence shown here is derived from an EMBL/GenBank/DDBJ whole genome shotgun (WGS) entry which is preliminary data.</text>
</comment>
<name>A0AAD9WXB1_9ROSI</name>
<gene>
    <name evidence="2" type="ORF">Ddye_021203</name>
</gene>
<dbReference type="Proteomes" id="UP001280121">
    <property type="component" value="Unassembled WGS sequence"/>
</dbReference>
<protein>
    <submittedName>
        <fullName evidence="2">Uncharacterized protein</fullName>
    </submittedName>
</protein>
<evidence type="ECO:0000313" key="3">
    <source>
        <dbReference type="Proteomes" id="UP001280121"/>
    </source>
</evidence>
<organism evidence="2 3">
    <name type="scientific">Dipteronia dyeriana</name>
    <dbReference type="NCBI Taxonomy" id="168575"/>
    <lineage>
        <taxon>Eukaryota</taxon>
        <taxon>Viridiplantae</taxon>
        <taxon>Streptophyta</taxon>
        <taxon>Embryophyta</taxon>
        <taxon>Tracheophyta</taxon>
        <taxon>Spermatophyta</taxon>
        <taxon>Magnoliopsida</taxon>
        <taxon>eudicotyledons</taxon>
        <taxon>Gunneridae</taxon>
        <taxon>Pentapetalae</taxon>
        <taxon>rosids</taxon>
        <taxon>malvids</taxon>
        <taxon>Sapindales</taxon>
        <taxon>Sapindaceae</taxon>
        <taxon>Hippocastanoideae</taxon>
        <taxon>Acereae</taxon>
        <taxon>Dipteronia</taxon>
    </lineage>
</organism>